<dbReference type="OrthoDB" id="5292295at2"/>
<keyword evidence="1" id="KW-0378">Hydrolase</keyword>
<proteinExistence type="predicted"/>
<dbReference type="GO" id="GO:0004519">
    <property type="term" value="F:endonuclease activity"/>
    <property type="evidence" value="ECO:0007669"/>
    <property type="project" value="UniProtKB-KW"/>
</dbReference>
<sequence length="136" mass="15455">MATRAKSICRHPGCGKLIDEPGRCEKHAKLVQQKADADRGSAHERGYDGKWRKARDAFLREHSLCECDECSDRGRLIAATVVDHTIPHRLKEAKDSGDPVRIKKAFALFWDRKNWKAMSKPCHDRKTAREDGGFGR</sequence>
<dbReference type="EMBL" id="QYUN01000002">
    <property type="protein sequence ID" value="RJG06260.1"/>
    <property type="molecule type" value="Genomic_DNA"/>
</dbReference>
<keyword evidence="2" id="KW-1185">Reference proteome</keyword>
<reference evidence="1 2" key="1">
    <citation type="submission" date="2018-09" db="EMBL/GenBank/DDBJ databases">
        <authorList>
            <person name="Zhu H."/>
        </authorList>
    </citation>
    <scope>NUCLEOTIDE SEQUENCE [LARGE SCALE GENOMIC DNA]</scope>
    <source>
        <strain evidence="1 2">K2R10-39</strain>
    </source>
</reference>
<organism evidence="1 2">
    <name type="scientific">Noviherbaspirillum cavernae</name>
    <dbReference type="NCBI Taxonomy" id="2320862"/>
    <lineage>
        <taxon>Bacteria</taxon>
        <taxon>Pseudomonadati</taxon>
        <taxon>Pseudomonadota</taxon>
        <taxon>Betaproteobacteria</taxon>
        <taxon>Burkholderiales</taxon>
        <taxon>Oxalobacteraceae</taxon>
        <taxon>Noviherbaspirillum</taxon>
    </lineage>
</organism>
<accession>A0A418X1D2</accession>
<keyword evidence="1" id="KW-0540">Nuclease</keyword>
<evidence type="ECO:0000313" key="1">
    <source>
        <dbReference type="EMBL" id="RJG06260.1"/>
    </source>
</evidence>
<gene>
    <name evidence="1" type="ORF">D3870_09765</name>
</gene>
<protein>
    <submittedName>
        <fullName evidence="1">HNH endonuclease</fullName>
    </submittedName>
</protein>
<dbReference type="Proteomes" id="UP000285190">
    <property type="component" value="Unassembled WGS sequence"/>
</dbReference>
<evidence type="ECO:0000313" key="2">
    <source>
        <dbReference type="Proteomes" id="UP000285190"/>
    </source>
</evidence>
<dbReference type="AlphaFoldDB" id="A0A418X1D2"/>
<comment type="caution">
    <text evidence="1">The sequence shown here is derived from an EMBL/GenBank/DDBJ whole genome shotgun (WGS) entry which is preliminary data.</text>
</comment>
<keyword evidence="1" id="KW-0255">Endonuclease</keyword>
<name>A0A418X1D2_9BURK</name>